<dbReference type="EMBL" id="JACEEZ010007017">
    <property type="protein sequence ID" value="KAG0724366.1"/>
    <property type="molecule type" value="Genomic_DNA"/>
</dbReference>
<keyword evidence="6" id="KW-1185">Reference proteome</keyword>
<dbReference type="InterPro" id="IPR016024">
    <property type="entry name" value="ARM-type_fold"/>
</dbReference>
<dbReference type="UniPathway" id="UPA00143"/>
<comment type="caution">
    <text evidence="5">The sequence shown here is derived from an EMBL/GenBank/DDBJ whole genome shotgun (WGS) entry which is preliminary data.</text>
</comment>
<proteinExistence type="inferred from homology"/>
<dbReference type="GO" id="GO:0061630">
    <property type="term" value="F:ubiquitin protein ligase activity"/>
    <property type="evidence" value="ECO:0007669"/>
    <property type="project" value="UniProtKB-UniRule"/>
</dbReference>
<feature type="compositionally biased region" description="Low complexity" evidence="4">
    <location>
        <begin position="129"/>
        <end position="145"/>
    </location>
</feature>
<feature type="region of interest" description="Disordered" evidence="4">
    <location>
        <begin position="129"/>
        <end position="156"/>
    </location>
</feature>
<name>A0A8J5CXI2_CHIOP</name>
<dbReference type="InterPro" id="IPR045322">
    <property type="entry name" value="HECTD1/TRIP12-like"/>
</dbReference>
<dbReference type="GO" id="GO:0043161">
    <property type="term" value="P:proteasome-mediated ubiquitin-dependent protein catabolic process"/>
    <property type="evidence" value="ECO:0007669"/>
    <property type="project" value="TreeGrafter"/>
</dbReference>
<comment type="catalytic activity">
    <reaction evidence="1 3">
        <text>S-ubiquitinyl-[E2 ubiquitin-conjugating enzyme]-L-cysteine + [acceptor protein]-L-lysine = [E2 ubiquitin-conjugating enzyme]-L-cysteine + N(6)-ubiquitinyl-[acceptor protein]-L-lysine.</text>
        <dbReference type="EC" id="2.3.2.26"/>
    </reaction>
</comment>
<dbReference type="PANTHER" id="PTHR45670">
    <property type="entry name" value="E3 UBIQUITIN-PROTEIN LIGASE TRIP12"/>
    <property type="match status" value="1"/>
</dbReference>
<dbReference type="Proteomes" id="UP000770661">
    <property type="component" value="Unassembled WGS sequence"/>
</dbReference>
<dbReference type="EC" id="2.3.2.26" evidence="3"/>
<comment type="function">
    <text evidence="3">E3 ubiquitin-protein ligase which accepts ubiquitin from an E2 ubiquitin-conjugating enzyme in the form of a thioester and then directly transfers the ubiquitin to targeted substrates.</text>
</comment>
<evidence type="ECO:0000256" key="2">
    <source>
        <dbReference type="ARBA" id="ARBA00022679"/>
    </source>
</evidence>
<accession>A0A8J5CXI2</accession>
<evidence type="ECO:0000256" key="1">
    <source>
        <dbReference type="ARBA" id="ARBA00000885"/>
    </source>
</evidence>
<comment type="pathway">
    <text evidence="3">Protein modification; protein ubiquitination.</text>
</comment>
<evidence type="ECO:0000256" key="4">
    <source>
        <dbReference type="SAM" id="MobiDB-lite"/>
    </source>
</evidence>
<protein>
    <recommendedName>
        <fullName evidence="3">E3 ubiquitin-protein ligase</fullName>
        <ecNumber evidence="3">2.3.2.26</ecNumber>
    </recommendedName>
</protein>
<gene>
    <name evidence="5" type="primary">HECTD1</name>
    <name evidence="5" type="ORF">GWK47_040742</name>
</gene>
<organism evidence="5 6">
    <name type="scientific">Chionoecetes opilio</name>
    <name type="common">Atlantic snow crab</name>
    <name type="synonym">Cancer opilio</name>
    <dbReference type="NCBI Taxonomy" id="41210"/>
    <lineage>
        <taxon>Eukaryota</taxon>
        <taxon>Metazoa</taxon>
        <taxon>Ecdysozoa</taxon>
        <taxon>Arthropoda</taxon>
        <taxon>Crustacea</taxon>
        <taxon>Multicrustacea</taxon>
        <taxon>Malacostraca</taxon>
        <taxon>Eumalacostraca</taxon>
        <taxon>Eucarida</taxon>
        <taxon>Decapoda</taxon>
        <taxon>Pleocyemata</taxon>
        <taxon>Brachyura</taxon>
        <taxon>Eubrachyura</taxon>
        <taxon>Majoidea</taxon>
        <taxon>Majidae</taxon>
        <taxon>Chionoecetes</taxon>
    </lineage>
</organism>
<dbReference type="PANTHER" id="PTHR45670:SF1">
    <property type="entry name" value="E3 UBIQUITIN-PROTEIN LIGASE HECTD1"/>
    <property type="match status" value="1"/>
</dbReference>
<comment type="similarity">
    <text evidence="3">Belongs to the UPL family. K-HECT subfamily.</text>
</comment>
<keyword evidence="2 3" id="KW-0808">Transferase</keyword>
<reference evidence="5" key="1">
    <citation type="submission" date="2020-07" db="EMBL/GenBank/DDBJ databases">
        <title>The High-quality genome of the commercially important snow crab, Chionoecetes opilio.</title>
        <authorList>
            <person name="Jeong J.-H."/>
            <person name="Ryu S."/>
        </authorList>
    </citation>
    <scope>NUCLEOTIDE SEQUENCE</scope>
    <source>
        <strain evidence="5">MADBK_172401_WGS</strain>
        <tissue evidence="5">Digestive gland</tissue>
    </source>
</reference>
<dbReference type="OrthoDB" id="412600at2759"/>
<evidence type="ECO:0000313" key="5">
    <source>
        <dbReference type="EMBL" id="KAG0724366.1"/>
    </source>
</evidence>
<dbReference type="GO" id="GO:0016607">
    <property type="term" value="C:nuclear speck"/>
    <property type="evidence" value="ECO:0007669"/>
    <property type="project" value="TreeGrafter"/>
</dbReference>
<dbReference type="Gene3D" id="1.25.10.10">
    <property type="entry name" value="Leucine-rich Repeat Variant"/>
    <property type="match status" value="1"/>
</dbReference>
<dbReference type="InterPro" id="IPR011989">
    <property type="entry name" value="ARM-like"/>
</dbReference>
<feature type="compositionally biased region" description="Polar residues" evidence="4">
    <location>
        <begin position="146"/>
        <end position="156"/>
    </location>
</feature>
<dbReference type="GO" id="GO:0070534">
    <property type="term" value="P:protein K63-linked ubiquitination"/>
    <property type="evidence" value="ECO:0007669"/>
    <property type="project" value="TreeGrafter"/>
</dbReference>
<sequence length="156" mass="16251">MTCSVLQVLELICTREAGAVFEAGGLNYVLSFIKDNGHLVHKDTLHSAMHLVSRLCGKMEPADSGLAPCVESLSALLRHEDQHVADGALRCFASLADRFTRRAQDPAPLAQHCLVTHLLARLAGAAPQAAPGAAAATPGGPAATPENSSSLPRSPP</sequence>
<dbReference type="AlphaFoldDB" id="A0A8J5CXI2"/>
<evidence type="ECO:0000313" key="6">
    <source>
        <dbReference type="Proteomes" id="UP000770661"/>
    </source>
</evidence>
<dbReference type="SUPFAM" id="SSF48371">
    <property type="entry name" value="ARM repeat"/>
    <property type="match status" value="1"/>
</dbReference>
<keyword evidence="3" id="KW-0833">Ubl conjugation pathway</keyword>
<evidence type="ECO:0000256" key="3">
    <source>
        <dbReference type="RuleBase" id="RU369009"/>
    </source>
</evidence>